<keyword evidence="2" id="KW-1133">Transmembrane helix</keyword>
<dbReference type="PATRIC" id="fig|883126.3.peg.1449"/>
<evidence type="ECO:0000313" key="3">
    <source>
        <dbReference type="EMBL" id="EKU83345.1"/>
    </source>
</evidence>
<evidence type="ECO:0000256" key="1">
    <source>
        <dbReference type="SAM" id="MobiDB-lite"/>
    </source>
</evidence>
<proteinExistence type="predicted"/>
<feature type="transmembrane region" description="Helical" evidence="2">
    <location>
        <begin position="352"/>
        <end position="373"/>
    </location>
</feature>
<feature type="region of interest" description="Disordered" evidence="1">
    <location>
        <begin position="147"/>
        <end position="170"/>
    </location>
</feature>
<reference evidence="3 4" key="1">
    <citation type="submission" date="2012-09" db="EMBL/GenBank/DDBJ databases">
        <title>The Genome Sequence of Massilia timonae CCUG 45783.</title>
        <authorList>
            <consortium name="The Broad Institute Genome Sequencing Platform"/>
            <person name="Earl A."/>
            <person name="Ward D."/>
            <person name="Feldgarden M."/>
            <person name="Gevers D."/>
            <person name="Huys G."/>
            <person name="Walker B."/>
            <person name="Young S.K."/>
            <person name="Zeng Q."/>
            <person name="Gargeya S."/>
            <person name="Fitzgerald M."/>
            <person name="Haas B."/>
            <person name="Abouelleil A."/>
            <person name="Alvarado L."/>
            <person name="Arachchi H.M."/>
            <person name="Berlin A.M."/>
            <person name="Chapman S.B."/>
            <person name="Goldberg J."/>
            <person name="Griggs A."/>
            <person name="Gujja S."/>
            <person name="Hansen M."/>
            <person name="Howarth C."/>
            <person name="Imamovic A."/>
            <person name="Larimer J."/>
            <person name="McCowen C."/>
            <person name="Montmayeur A."/>
            <person name="Murphy C."/>
            <person name="Neiman D."/>
            <person name="Pearson M."/>
            <person name="Priest M."/>
            <person name="Roberts A."/>
            <person name="Saif S."/>
            <person name="Shea T."/>
            <person name="Sisk P."/>
            <person name="Sykes S."/>
            <person name="Wortman J."/>
            <person name="Nusbaum C."/>
            <person name="Birren B."/>
        </authorList>
    </citation>
    <scope>NUCLEOTIDE SEQUENCE [LARGE SCALE GENOMIC DNA]</scope>
    <source>
        <strain evidence="3 4">CCUG 45783</strain>
    </source>
</reference>
<keyword evidence="2" id="KW-0472">Membrane</keyword>
<dbReference type="Proteomes" id="UP000009874">
    <property type="component" value="Unassembled WGS sequence"/>
</dbReference>
<dbReference type="AlphaFoldDB" id="K9E1S0"/>
<sequence length="460" mass="50482">MVARSGRPTPSAQQEVCIDLPGEAVRCWRSADQLKVILRKHRDIIFDLKINSKNVYTVESTHSDVYNARDKKIIFAKRGDTVRFLDGERMHLWVTRNFRGLLLLKCEDHLIMKIDPSKVDQVKYDESPKVKPAPIIVALDSSQSNVPASQAKKALPQNLSNTSPRPSTAPVDENCTVVCVLDGTLENAPRKVLEYFENGGKGSGLVDFDPFDVATRNWLWGQALGTVAYVRDNWEWLRASIDARTHKGFRLVSAKIHRVRGKVRFYFSGYSRYNSVFGPGGFGPGHDRIMTIFSGMGSTSSSFSAMTKNVIGMVKGNALVNFIFGSAMSIAEWRKDASQDGYDLTASLLIALLKAVLVTMLSGVVIAILGMIIMGAAKVGFSVLLVGVAMVVVGIGLGYLFDVLDKKIAAGIGEDASASGGIAEVVAPHLRAAGKKISSSWDYLMEKFSSEYREIFFEEP</sequence>
<evidence type="ECO:0000256" key="2">
    <source>
        <dbReference type="SAM" id="Phobius"/>
    </source>
</evidence>
<feature type="compositionally biased region" description="Polar residues" evidence="1">
    <location>
        <begin position="157"/>
        <end position="166"/>
    </location>
</feature>
<protein>
    <submittedName>
        <fullName evidence="3">Uncharacterized protein</fullName>
    </submittedName>
</protein>
<accession>K9E1S0</accession>
<name>K9E1S0_9BURK</name>
<keyword evidence="4" id="KW-1185">Reference proteome</keyword>
<evidence type="ECO:0000313" key="4">
    <source>
        <dbReference type="Proteomes" id="UP000009874"/>
    </source>
</evidence>
<organism evidence="3 4">
    <name type="scientific">Massilia timonae CCUG 45783</name>
    <dbReference type="NCBI Taxonomy" id="883126"/>
    <lineage>
        <taxon>Bacteria</taxon>
        <taxon>Pseudomonadati</taxon>
        <taxon>Pseudomonadota</taxon>
        <taxon>Betaproteobacteria</taxon>
        <taxon>Burkholderiales</taxon>
        <taxon>Oxalobacteraceae</taxon>
        <taxon>Telluria group</taxon>
        <taxon>Massilia</taxon>
    </lineage>
</organism>
<dbReference type="HOGENOM" id="CLU_594210_0_0_4"/>
<comment type="caution">
    <text evidence="3">The sequence shown here is derived from an EMBL/GenBank/DDBJ whole genome shotgun (WGS) entry which is preliminary data.</text>
</comment>
<dbReference type="EMBL" id="AGZI01000016">
    <property type="protein sequence ID" value="EKU83345.1"/>
    <property type="molecule type" value="Genomic_DNA"/>
</dbReference>
<feature type="transmembrane region" description="Helical" evidence="2">
    <location>
        <begin position="310"/>
        <end position="331"/>
    </location>
</feature>
<gene>
    <name evidence="3" type="ORF">HMPREF9710_01432</name>
</gene>
<feature type="transmembrane region" description="Helical" evidence="2">
    <location>
        <begin position="379"/>
        <end position="401"/>
    </location>
</feature>
<keyword evidence="2" id="KW-0812">Transmembrane</keyword>